<evidence type="ECO:0000313" key="2">
    <source>
        <dbReference type="Proteomes" id="UP000053105"/>
    </source>
</evidence>
<dbReference type="EMBL" id="KQ435711">
    <property type="protein sequence ID" value="KOX79614.1"/>
    <property type="molecule type" value="Genomic_DNA"/>
</dbReference>
<evidence type="ECO:0000313" key="1">
    <source>
        <dbReference type="EMBL" id="KOX79614.1"/>
    </source>
</evidence>
<proteinExistence type="predicted"/>
<name>A0A0N0BJX8_9HYME</name>
<organism evidence="1 2">
    <name type="scientific">Melipona quadrifasciata</name>
    <dbReference type="NCBI Taxonomy" id="166423"/>
    <lineage>
        <taxon>Eukaryota</taxon>
        <taxon>Metazoa</taxon>
        <taxon>Ecdysozoa</taxon>
        <taxon>Arthropoda</taxon>
        <taxon>Hexapoda</taxon>
        <taxon>Insecta</taxon>
        <taxon>Pterygota</taxon>
        <taxon>Neoptera</taxon>
        <taxon>Endopterygota</taxon>
        <taxon>Hymenoptera</taxon>
        <taxon>Apocrita</taxon>
        <taxon>Aculeata</taxon>
        <taxon>Apoidea</taxon>
        <taxon>Anthophila</taxon>
        <taxon>Apidae</taxon>
        <taxon>Melipona</taxon>
    </lineage>
</organism>
<protein>
    <submittedName>
        <fullName evidence="1">Uncharacterized protein</fullName>
    </submittedName>
</protein>
<gene>
    <name evidence="1" type="ORF">WN51_02880</name>
</gene>
<sequence length="66" mass="6990">MLPNIVETAALAAYCHRCPLIPYVLPLTNKPMIALTGHPRGNGSIPLSYLPTLGPNIMAHASAVIN</sequence>
<reference evidence="1 2" key="1">
    <citation type="submission" date="2015-07" db="EMBL/GenBank/DDBJ databases">
        <title>The genome of Melipona quadrifasciata.</title>
        <authorList>
            <person name="Pan H."/>
            <person name="Kapheim K."/>
        </authorList>
    </citation>
    <scope>NUCLEOTIDE SEQUENCE [LARGE SCALE GENOMIC DNA]</scope>
    <source>
        <strain evidence="1">0111107301</strain>
        <tissue evidence="1">Whole body</tissue>
    </source>
</reference>
<accession>A0A0N0BJX8</accession>
<keyword evidence="2" id="KW-1185">Reference proteome</keyword>
<dbReference type="AlphaFoldDB" id="A0A0N0BJX8"/>
<dbReference type="Proteomes" id="UP000053105">
    <property type="component" value="Unassembled WGS sequence"/>
</dbReference>